<dbReference type="GO" id="GO:0016020">
    <property type="term" value="C:membrane"/>
    <property type="evidence" value="ECO:0007669"/>
    <property type="project" value="UniProtKB-SubCell"/>
</dbReference>
<gene>
    <name evidence="7" type="primary">Nfu_g_1_010990</name>
</gene>
<evidence type="ECO:0000256" key="4">
    <source>
        <dbReference type="ARBA" id="ARBA00022989"/>
    </source>
</evidence>
<protein>
    <submittedName>
        <fullName evidence="7">Uncharacterized protein</fullName>
    </submittedName>
</protein>
<feature type="transmembrane region" description="Helical" evidence="6">
    <location>
        <begin position="72"/>
        <end position="90"/>
    </location>
</feature>
<feature type="transmembrane region" description="Helical" evidence="6">
    <location>
        <begin position="160"/>
        <end position="181"/>
    </location>
</feature>
<sequence>MSISAFKENRVTVISIETQEAAALTVSHPQSVADLLVGEQMMQSSVVGALGTVQILVGVFNVGLGPERTGTYPYWLGALFIAAGVVSILAEAVSLPCLVGFSAIVNIVVSISSIVGIVLYAIHLASFTVIWMCGQSDGRKSDNCVFLAGLAKRLFTGMDITLIVMSVLQLCVCISLAVLSIKSLCNKVTQQSGKEVEIQQPSSRKSSELVLVKKPNSAELQVQESGNIISKSTRWPLI</sequence>
<dbReference type="Pfam" id="PF04103">
    <property type="entry name" value="CD20"/>
    <property type="match status" value="1"/>
</dbReference>
<evidence type="ECO:0000256" key="1">
    <source>
        <dbReference type="ARBA" id="ARBA00004141"/>
    </source>
</evidence>
<dbReference type="PANTHER" id="PTHR23320:SF125">
    <property type="entry name" value="TRANSMEMBRANE PROTEIN 176L.1-RELATED"/>
    <property type="match status" value="1"/>
</dbReference>
<evidence type="ECO:0000313" key="7">
    <source>
        <dbReference type="EMBL" id="SBQ59438.1"/>
    </source>
</evidence>
<dbReference type="InterPro" id="IPR007237">
    <property type="entry name" value="CD20-like"/>
</dbReference>
<keyword evidence="5 6" id="KW-0472">Membrane</keyword>
<evidence type="ECO:0000256" key="5">
    <source>
        <dbReference type="ARBA" id="ARBA00023136"/>
    </source>
</evidence>
<feature type="transmembrane region" description="Helical" evidence="6">
    <location>
        <begin position="46"/>
        <end position="66"/>
    </location>
</feature>
<evidence type="ECO:0000256" key="2">
    <source>
        <dbReference type="ARBA" id="ARBA00009565"/>
    </source>
</evidence>
<dbReference type="EMBL" id="HAEB01012911">
    <property type="protein sequence ID" value="SBQ59438.1"/>
    <property type="molecule type" value="Transcribed_RNA"/>
</dbReference>
<keyword evidence="4 6" id="KW-1133">Transmembrane helix</keyword>
<name>A0A1A8FKT5_9TELE</name>
<dbReference type="PANTHER" id="PTHR23320">
    <property type="entry name" value="MEMBRANE-SPANNING 4-DOMAINS SUBFAMILY A MS4A -RELATED"/>
    <property type="match status" value="1"/>
</dbReference>
<comment type="subcellular location">
    <subcellularLocation>
        <location evidence="1">Membrane</location>
        <topology evidence="1">Multi-pass membrane protein</topology>
    </subcellularLocation>
</comment>
<evidence type="ECO:0000256" key="6">
    <source>
        <dbReference type="SAM" id="Phobius"/>
    </source>
</evidence>
<proteinExistence type="inferred from homology"/>
<organism evidence="7">
    <name type="scientific">Nothobranchius korthausae</name>
    <dbReference type="NCBI Taxonomy" id="1143690"/>
    <lineage>
        <taxon>Eukaryota</taxon>
        <taxon>Metazoa</taxon>
        <taxon>Chordata</taxon>
        <taxon>Craniata</taxon>
        <taxon>Vertebrata</taxon>
        <taxon>Euteleostomi</taxon>
        <taxon>Actinopterygii</taxon>
        <taxon>Neopterygii</taxon>
        <taxon>Teleostei</taxon>
        <taxon>Neoteleostei</taxon>
        <taxon>Acanthomorphata</taxon>
        <taxon>Ovalentaria</taxon>
        <taxon>Atherinomorphae</taxon>
        <taxon>Cyprinodontiformes</taxon>
        <taxon>Nothobranchiidae</taxon>
        <taxon>Nothobranchius</taxon>
    </lineage>
</organism>
<dbReference type="AlphaFoldDB" id="A0A1A8FKT5"/>
<comment type="similarity">
    <text evidence="2">Belongs to the MS4A family.</text>
</comment>
<evidence type="ECO:0000256" key="3">
    <source>
        <dbReference type="ARBA" id="ARBA00022692"/>
    </source>
</evidence>
<reference evidence="7" key="1">
    <citation type="submission" date="2016-05" db="EMBL/GenBank/DDBJ databases">
        <authorList>
            <person name="Lavstsen T."/>
            <person name="Jespersen J.S."/>
        </authorList>
    </citation>
    <scope>NUCLEOTIDE SEQUENCE</scope>
    <source>
        <tissue evidence="7">Brain</tissue>
    </source>
</reference>
<feature type="transmembrane region" description="Helical" evidence="6">
    <location>
        <begin position="97"/>
        <end position="122"/>
    </location>
</feature>
<dbReference type="InterPro" id="IPR030417">
    <property type="entry name" value="MS4A"/>
</dbReference>
<reference evidence="7" key="2">
    <citation type="submission" date="2016-06" db="EMBL/GenBank/DDBJ databases">
        <title>The genome of a short-lived fish provides insights into sex chromosome evolution and the genetic control of aging.</title>
        <authorList>
            <person name="Reichwald K."/>
            <person name="Felder M."/>
            <person name="Petzold A."/>
            <person name="Koch P."/>
            <person name="Groth M."/>
            <person name="Platzer M."/>
        </authorList>
    </citation>
    <scope>NUCLEOTIDE SEQUENCE</scope>
    <source>
        <tissue evidence="7">Brain</tissue>
    </source>
</reference>
<keyword evidence="3 6" id="KW-0812">Transmembrane</keyword>
<accession>A0A1A8FKT5</accession>